<dbReference type="Pfam" id="PF00631">
    <property type="entry name" value="G-gamma"/>
    <property type="match status" value="1"/>
</dbReference>
<evidence type="ECO:0000259" key="1">
    <source>
        <dbReference type="SMART" id="SM01224"/>
    </source>
</evidence>
<dbReference type="InterPro" id="IPR036284">
    <property type="entry name" value="GGL_sf"/>
</dbReference>
<keyword evidence="3" id="KW-1185">Reference proteome</keyword>
<dbReference type="OrthoDB" id="19232at2759"/>
<evidence type="ECO:0000313" key="2">
    <source>
        <dbReference type="EMBL" id="KYQ89696.1"/>
    </source>
</evidence>
<dbReference type="InterPro" id="IPR015898">
    <property type="entry name" value="G-protein_gamma-like_dom"/>
</dbReference>
<dbReference type="Proteomes" id="UP000076078">
    <property type="component" value="Unassembled WGS sequence"/>
</dbReference>
<name>A0A151Z6V8_TIELA</name>
<dbReference type="GO" id="GO:0007186">
    <property type="term" value="P:G protein-coupled receptor signaling pathway"/>
    <property type="evidence" value="ECO:0007669"/>
    <property type="project" value="InterPro"/>
</dbReference>
<dbReference type="SMART" id="SM01224">
    <property type="entry name" value="G_gamma"/>
    <property type="match status" value="1"/>
</dbReference>
<evidence type="ECO:0000313" key="3">
    <source>
        <dbReference type="Proteomes" id="UP000076078"/>
    </source>
</evidence>
<sequence>MSEAQLKKVLKENESLKTQLERSSTILKVSEACDTLIDFCSKTNDPFIPGWAGENEWTKPLKGGICNVL</sequence>
<dbReference type="EMBL" id="LODT01000039">
    <property type="protein sequence ID" value="KYQ89696.1"/>
    <property type="molecule type" value="Genomic_DNA"/>
</dbReference>
<organism evidence="2 3">
    <name type="scientific">Tieghemostelium lacteum</name>
    <name type="common">Slime mold</name>
    <name type="synonym">Dictyostelium lacteum</name>
    <dbReference type="NCBI Taxonomy" id="361077"/>
    <lineage>
        <taxon>Eukaryota</taxon>
        <taxon>Amoebozoa</taxon>
        <taxon>Evosea</taxon>
        <taxon>Eumycetozoa</taxon>
        <taxon>Dictyostelia</taxon>
        <taxon>Dictyosteliales</taxon>
        <taxon>Raperosteliaceae</taxon>
        <taxon>Tieghemostelium</taxon>
    </lineage>
</organism>
<reference evidence="2 3" key="1">
    <citation type="submission" date="2015-12" db="EMBL/GenBank/DDBJ databases">
        <title>Dictyostelia acquired genes for synthesis and detection of signals that induce cell-type specialization by lateral gene transfer from prokaryotes.</title>
        <authorList>
            <person name="Gloeckner G."/>
            <person name="Schaap P."/>
        </authorList>
    </citation>
    <scope>NUCLEOTIDE SEQUENCE [LARGE SCALE GENOMIC DNA]</scope>
    <source>
        <strain evidence="2 3">TK</strain>
    </source>
</reference>
<dbReference type="CDD" id="cd00068">
    <property type="entry name" value="GGL"/>
    <property type="match status" value="1"/>
</dbReference>
<comment type="caution">
    <text evidence="2">The sequence shown here is derived from an EMBL/GenBank/DDBJ whole genome shotgun (WGS) entry which is preliminary data.</text>
</comment>
<dbReference type="AlphaFoldDB" id="A0A151Z6V8"/>
<accession>A0A151Z6V8</accession>
<proteinExistence type="predicted"/>
<feature type="domain" description="G protein gamma" evidence="1">
    <location>
        <begin position="2"/>
        <end position="69"/>
    </location>
</feature>
<dbReference type="Gene3D" id="4.10.260.10">
    <property type="entry name" value="Transducin (heterotrimeric G protein), gamma chain"/>
    <property type="match status" value="1"/>
</dbReference>
<dbReference type="SUPFAM" id="SSF48670">
    <property type="entry name" value="Transducin (heterotrimeric G protein), gamma chain"/>
    <property type="match status" value="1"/>
</dbReference>
<dbReference type="OMA" id="ENEWTKP"/>
<dbReference type="InParanoid" id="A0A151Z6V8"/>
<gene>
    <name evidence="2" type="ORF">DLAC_09663</name>
</gene>
<protein>
    <submittedName>
        <fullName evidence="2">G-protein subunit gamma</fullName>
    </submittedName>
</protein>